<accession>A0A443N762</accession>
<keyword evidence="2" id="KW-1185">Reference proteome</keyword>
<proteinExistence type="predicted"/>
<dbReference type="AlphaFoldDB" id="A0A443N762"/>
<dbReference type="Proteomes" id="UP000283530">
    <property type="component" value="Unassembled WGS sequence"/>
</dbReference>
<evidence type="ECO:0000313" key="1">
    <source>
        <dbReference type="EMBL" id="RWR74367.1"/>
    </source>
</evidence>
<gene>
    <name evidence="1" type="ORF">CKAN_00269400</name>
</gene>
<dbReference type="EMBL" id="QPKB01000001">
    <property type="protein sequence ID" value="RWR74367.1"/>
    <property type="molecule type" value="Genomic_DNA"/>
</dbReference>
<reference evidence="1 2" key="1">
    <citation type="journal article" date="2019" name="Nat. Plants">
        <title>Stout camphor tree genome fills gaps in understanding of flowering plant genome evolution.</title>
        <authorList>
            <person name="Chaw S.M."/>
            <person name="Liu Y.C."/>
            <person name="Wu Y.W."/>
            <person name="Wang H.Y."/>
            <person name="Lin C.I."/>
            <person name="Wu C.S."/>
            <person name="Ke H.M."/>
            <person name="Chang L.Y."/>
            <person name="Hsu C.Y."/>
            <person name="Yang H.T."/>
            <person name="Sudianto E."/>
            <person name="Hsu M.H."/>
            <person name="Wu K.P."/>
            <person name="Wang L.N."/>
            <person name="Leebens-Mack J.H."/>
            <person name="Tsai I.J."/>
        </authorList>
    </citation>
    <scope>NUCLEOTIDE SEQUENCE [LARGE SCALE GENOMIC DNA]</scope>
    <source>
        <strain evidence="2">cv. Chaw 1501</strain>
        <tissue evidence="1">Young leaves</tissue>
    </source>
</reference>
<name>A0A443N762_9MAGN</name>
<organism evidence="1 2">
    <name type="scientific">Cinnamomum micranthum f. kanehirae</name>
    <dbReference type="NCBI Taxonomy" id="337451"/>
    <lineage>
        <taxon>Eukaryota</taxon>
        <taxon>Viridiplantae</taxon>
        <taxon>Streptophyta</taxon>
        <taxon>Embryophyta</taxon>
        <taxon>Tracheophyta</taxon>
        <taxon>Spermatophyta</taxon>
        <taxon>Magnoliopsida</taxon>
        <taxon>Magnoliidae</taxon>
        <taxon>Laurales</taxon>
        <taxon>Lauraceae</taxon>
        <taxon>Cinnamomum</taxon>
    </lineage>
</organism>
<protein>
    <submittedName>
        <fullName evidence="1">Uncharacterized protein</fullName>
    </submittedName>
</protein>
<evidence type="ECO:0000313" key="2">
    <source>
        <dbReference type="Proteomes" id="UP000283530"/>
    </source>
</evidence>
<sequence length="99" mass="11558">MRFQRLYTRLPKEMARALLYRRWRAKSPSSHRAMDPTPLSFSSAASTAERKLDRILFFNFSTIQCIRDLSAICLLKFLTELKIFRRRDVTGSKRGMGGL</sequence>
<comment type="caution">
    <text evidence="1">The sequence shown here is derived from an EMBL/GenBank/DDBJ whole genome shotgun (WGS) entry which is preliminary data.</text>
</comment>